<dbReference type="GO" id="GO:0006270">
    <property type="term" value="P:DNA replication initiation"/>
    <property type="evidence" value="ECO:0007669"/>
    <property type="project" value="InterPro"/>
</dbReference>
<dbReference type="OrthoDB" id="5725929at2"/>
<gene>
    <name evidence="2" type="ORF">SAMN04487957_110111</name>
</gene>
<evidence type="ECO:0008006" key="4">
    <source>
        <dbReference type="Google" id="ProtNLM"/>
    </source>
</evidence>
<reference evidence="3" key="1">
    <citation type="submission" date="2016-10" db="EMBL/GenBank/DDBJ databases">
        <authorList>
            <person name="Varghese N."/>
            <person name="Submissions S."/>
        </authorList>
    </citation>
    <scope>NUCLEOTIDE SEQUENCE [LARGE SCALE GENOMIC DNA]</scope>
    <source>
        <strain evidence="3">CGMCC 1.6444</strain>
    </source>
</reference>
<evidence type="ECO:0000256" key="1">
    <source>
        <dbReference type="SAM" id="MobiDB-lite"/>
    </source>
</evidence>
<feature type="region of interest" description="Disordered" evidence="1">
    <location>
        <begin position="170"/>
        <end position="218"/>
    </location>
</feature>
<organism evidence="2 3">
    <name type="scientific">Halomonas shengliensis</name>
    <dbReference type="NCBI Taxonomy" id="419597"/>
    <lineage>
        <taxon>Bacteria</taxon>
        <taxon>Pseudomonadati</taxon>
        <taxon>Pseudomonadota</taxon>
        <taxon>Gammaproteobacteria</taxon>
        <taxon>Oceanospirillales</taxon>
        <taxon>Halomonadaceae</taxon>
        <taxon>Halomonas</taxon>
    </lineage>
</organism>
<proteinExistence type="predicted"/>
<dbReference type="RefSeq" id="WP_089680335.1">
    <property type="nucleotide sequence ID" value="NZ_FNIV01000010.1"/>
</dbReference>
<dbReference type="EMBL" id="FNIV01000010">
    <property type="protein sequence ID" value="SDO71767.1"/>
    <property type="molecule type" value="Genomic_DNA"/>
</dbReference>
<dbReference type="AlphaFoldDB" id="A0A1H0LUE5"/>
<protein>
    <recommendedName>
        <fullName evidence="4">Replication protein P</fullName>
    </recommendedName>
</protein>
<dbReference type="STRING" id="419597.SAMN04487957_110111"/>
<feature type="compositionally biased region" description="Low complexity" evidence="1">
    <location>
        <begin position="187"/>
        <end position="198"/>
    </location>
</feature>
<feature type="compositionally biased region" description="Basic and acidic residues" evidence="1">
    <location>
        <begin position="170"/>
        <end position="186"/>
    </location>
</feature>
<name>A0A1H0LUE5_9GAMM</name>
<dbReference type="InterPro" id="IPR009731">
    <property type="entry name" value="P-like"/>
</dbReference>
<keyword evidence="3" id="KW-1185">Reference proteome</keyword>
<evidence type="ECO:0000313" key="2">
    <source>
        <dbReference type="EMBL" id="SDO71767.1"/>
    </source>
</evidence>
<accession>A0A1H0LUE5</accession>
<dbReference type="Proteomes" id="UP000199075">
    <property type="component" value="Unassembled WGS sequence"/>
</dbReference>
<evidence type="ECO:0000313" key="3">
    <source>
        <dbReference type="Proteomes" id="UP000199075"/>
    </source>
</evidence>
<sequence length="218" mass="23805">MPSVTEQDMDLVFDALGAMYGAKFSSQWGAYDEGGVWLAELAHLSRRHLERGIRRLRQQVREAARAGDEAWPPQPVAFAALCEPRPEDLGMPAVSAAWREAAGHAHAPSEHAWSHEAVRLAGQAVGWWELTHGGGETKAARLENRFAREYTALVNRVMAGEELTPRQLLEHDGSRSAAELAERAGREAAQQQAEAAGLPDRMNADQGLRSLRAALGRG</sequence>
<dbReference type="Pfam" id="PF06992">
    <property type="entry name" value="Phage_lambda_P"/>
    <property type="match status" value="1"/>
</dbReference>